<protein>
    <submittedName>
        <fullName evidence="1">Uncharacterized protein</fullName>
    </submittedName>
</protein>
<sequence length="79" mass="9468">MVYTHLTTDELAFIESYYYQKISVSEICRRVKRSRQTVYNVINAFKAGTSALEFYQNYKKRKTRCGRRKIILPKHQLSK</sequence>
<dbReference type="Pfam" id="PF13384">
    <property type="entry name" value="HTH_23"/>
    <property type="match status" value="1"/>
</dbReference>
<dbReference type="InterPro" id="IPR013324">
    <property type="entry name" value="RNA_pol_sigma_r3/r4-like"/>
</dbReference>
<dbReference type="OrthoDB" id="9776104at2"/>
<dbReference type="SUPFAM" id="SSF88659">
    <property type="entry name" value="Sigma3 and sigma4 domains of RNA polymerase sigma factors"/>
    <property type="match status" value="1"/>
</dbReference>
<gene>
    <name evidence="1" type="ORF">ERX37_06265</name>
</gene>
<dbReference type="Gene3D" id="1.10.10.10">
    <property type="entry name" value="Winged helix-like DNA-binding domain superfamily/Winged helix DNA-binding domain"/>
    <property type="match status" value="1"/>
</dbReference>
<name>A0A4R6BJD0_9STAP</name>
<proteinExistence type="predicted"/>
<accession>A0A4R6BJD0</accession>
<evidence type="ECO:0000313" key="2">
    <source>
        <dbReference type="Proteomes" id="UP000295328"/>
    </source>
</evidence>
<organism evidence="1 2">
    <name type="scientific">Macrococcus hajekii</name>
    <dbReference type="NCBI Taxonomy" id="198482"/>
    <lineage>
        <taxon>Bacteria</taxon>
        <taxon>Bacillati</taxon>
        <taxon>Bacillota</taxon>
        <taxon>Bacilli</taxon>
        <taxon>Bacillales</taxon>
        <taxon>Staphylococcaceae</taxon>
        <taxon>Macrococcus</taxon>
    </lineage>
</organism>
<reference evidence="1 2" key="1">
    <citation type="submission" date="2019-01" db="EMBL/GenBank/DDBJ databases">
        <title>Draft genome sequences of the type strains of six Macrococcus species.</title>
        <authorList>
            <person name="Mazhar S."/>
            <person name="Altermann E."/>
            <person name="Hill C."/>
            <person name="Mcauliffe O."/>
        </authorList>
    </citation>
    <scope>NUCLEOTIDE SEQUENCE [LARGE SCALE GENOMIC DNA]</scope>
    <source>
        <strain evidence="1 2">CCM4809</strain>
    </source>
</reference>
<dbReference type="Proteomes" id="UP000295328">
    <property type="component" value="Unassembled WGS sequence"/>
</dbReference>
<comment type="caution">
    <text evidence="1">The sequence shown here is derived from an EMBL/GenBank/DDBJ whole genome shotgun (WGS) entry which is preliminary data.</text>
</comment>
<dbReference type="InterPro" id="IPR036388">
    <property type="entry name" value="WH-like_DNA-bd_sf"/>
</dbReference>
<evidence type="ECO:0000313" key="1">
    <source>
        <dbReference type="EMBL" id="TDM01809.1"/>
    </source>
</evidence>
<dbReference type="EMBL" id="SCWE01000002">
    <property type="protein sequence ID" value="TDM01809.1"/>
    <property type="molecule type" value="Genomic_DNA"/>
</dbReference>
<keyword evidence="2" id="KW-1185">Reference proteome</keyword>
<dbReference type="AlphaFoldDB" id="A0A4R6BJD0"/>